<evidence type="ECO:0000256" key="4">
    <source>
        <dbReference type="ARBA" id="ARBA00022617"/>
    </source>
</evidence>
<dbReference type="PANTHER" id="PTHR30529:SF6">
    <property type="entry name" value="BLL0291 PROTEIN"/>
    <property type="match status" value="1"/>
</dbReference>
<keyword evidence="8 12" id="KW-1133">Transmembrane helix</keyword>
<dbReference type="SUPFAM" id="SSF81342">
    <property type="entry name" value="Transmembrane di-heme cytochromes"/>
    <property type="match status" value="1"/>
</dbReference>
<keyword evidence="7" id="KW-0249">Electron transport</keyword>
<keyword evidence="9" id="KW-0408">Iron</keyword>
<dbReference type="InterPro" id="IPR011577">
    <property type="entry name" value="Cyt_b561_bac/Ni-Hgenase"/>
</dbReference>
<dbReference type="GO" id="GO:0046872">
    <property type="term" value="F:metal ion binding"/>
    <property type="evidence" value="ECO:0007669"/>
    <property type="project" value="UniProtKB-KW"/>
</dbReference>
<protein>
    <submittedName>
        <fullName evidence="14">Cytochrome b</fullName>
    </submittedName>
</protein>
<accession>A0A7I7KUB7</accession>
<dbReference type="PANTHER" id="PTHR30529">
    <property type="entry name" value="CYTOCHROME B561"/>
    <property type="match status" value="1"/>
</dbReference>
<evidence type="ECO:0000256" key="2">
    <source>
        <dbReference type="ARBA" id="ARBA00022448"/>
    </source>
</evidence>
<evidence type="ECO:0000313" key="14">
    <source>
        <dbReference type="EMBL" id="BBX45286.1"/>
    </source>
</evidence>
<keyword evidence="6" id="KW-0479">Metal-binding</keyword>
<sequence length="188" mass="20644">MTDAPEVHKFTALSRILHWLTAVLVLTALLVGFVMVNSVSGHGTLVMVHKSLGSLILLVMVVRVVNRLTHHPPAWPPTIGALEGKVVVLSEKLLYTLLLLQPLVGWAMISAAGGPVVVFGSLRLPRIAPFDADVFWILRQAHSVIAFTLVAVITAHISAVLWHTFGLRDRLIERMTFRVRKKADASRA</sequence>
<dbReference type="GO" id="GO:0009055">
    <property type="term" value="F:electron transfer activity"/>
    <property type="evidence" value="ECO:0007669"/>
    <property type="project" value="InterPro"/>
</dbReference>
<feature type="transmembrane region" description="Helical" evidence="12">
    <location>
        <begin position="103"/>
        <end position="124"/>
    </location>
</feature>
<evidence type="ECO:0000256" key="6">
    <source>
        <dbReference type="ARBA" id="ARBA00022723"/>
    </source>
</evidence>
<dbReference type="GO" id="GO:0020037">
    <property type="term" value="F:heme binding"/>
    <property type="evidence" value="ECO:0007669"/>
    <property type="project" value="TreeGrafter"/>
</dbReference>
<evidence type="ECO:0000256" key="10">
    <source>
        <dbReference type="ARBA" id="ARBA00023136"/>
    </source>
</evidence>
<keyword evidence="2" id="KW-0813">Transport</keyword>
<dbReference type="AlphaFoldDB" id="A0A7I7KUB7"/>
<comment type="subcellular location">
    <subcellularLocation>
        <location evidence="1">Cell membrane</location>
        <topology evidence="1">Multi-pass membrane protein</topology>
    </subcellularLocation>
</comment>
<dbReference type="Proteomes" id="UP000465866">
    <property type="component" value="Chromosome"/>
</dbReference>
<feature type="transmembrane region" description="Helical" evidence="12">
    <location>
        <begin position="144"/>
        <end position="165"/>
    </location>
</feature>
<reference evidence="14 15" key="1">
    <citation type="journal article" date="2019" name="Emerg. Microbes Infect.">
        <title>Comprehensive subspecies identification of 175 nontuberculous mycobacteria species based on 7547 genomic profiles.</title>
        <authorList>
            <person name="Matsumoto Y."/>
            <person name="Kinjo T."/>
            <person name="Motooka D."/>
            <person name="Nabeya D."/>
            <person name="Jung N."/>
            <person name="Uechi K."/>
            <person name="Horii T."/>
            <person name="Iida T."/>
            <person name="Fujita J."/>
            <person name="Nakamura S."/>
        </authorList>
    </citation>
    <scope>NUCLEOTIDE SEQUENCE [LARGE SCALE GENOMIC DNA]</scope>
    <source>
        <strain evidence="14 15">JCM 12404</strain>
    </source>
</reference>
<evidence type="ECO:0000256" key="1">
    <source>
        <dbReference type="ARBA" id="ARBA00004651"/>
    </source>
</evidence>
<keyword evidence="3" id="KW-1003">Cell membrane</keyword>
<evidence type="ECO:0000259" key="13">
    <source>
        <dbReference type="Pfam" id="PF01292"/>
    </source>
</evidence>
<dbReference type="EMBL" id="AP022569">
    <property type="protein sequence ID" value="BBX45286.1"/>
    <property type="molecule type" value="Genomic_DNA"/>
</dbReference>
<evidence type="ECO:0000256" key="3">
    <source>
        <dbReference type="ARBA" id="ARBA00022475"/>
    </source>
</evidence>
<comment type="similarity">
    <text evidence="11">Belongs to the cytochrome b561 family.</text>
</comment>
<evidence type="ECO:0000313" key="15">
    <source>
        <dbReference type="Proteomes" id="UP000465866"/>
    </source>
</evidence>
<evidence type="ECO:0000256" key="11">
    <source>
        <dbReference type="ARBA" id="ARBA00037975"/>
    </source>
</evidence>
<keyword evidence="15" id="KW-1185">Reference proteome</keyword>
<feature type="transmembrane region" description="Helical" evidence="12">
    <location>
        <begin position="16"/>
        <end position="36"/>
    </location>
</feature>
<evidence type="ECO:0000256" key="7">
    <source>
        <dbReference type="ARBA" id="ARBA00022982"/>
    </source>
</evidence>
<evidence type="ECO:0000256" key="12">
    <source>
        <dbReference type="SAM" id="Phobius"/>
    </source>
</evidence>
<evidence type="ECO:0000256" key="5">
    <source>
        <dbReference type="ARBA" id="ARBA00022692"/>
    </source>
</evidence>
<dbReference type="InterPro" id="IPR052168">
    <property type="entry name" value="Cytochrome_b561_oxidase"/>
</dbReference>
<evidence type="ECO:0000256" key="9">
    <source>
        <dbReference type="ARBA" id="ARBA00023004"/>
    </source>
</evidence>
<organism evidence="14 15">
    <name type="scientific">Mycobacterium cookii</name>
    <dbReference type="NCBI Taxonomy" id="1775"/>
    <lineage>
        <taxon>Bacteria</taxon>
        <taxon>Bacillati</taxon>
        <taxon>Actinomycetota</taxon>
        <taxon>Actinomycetes</taxon>
        <taxon>Mycobacteriales</taxon>
        <taxon>Mycobacteriaceae</taxon>
        <taxon>Mycobacterium</taxon>
    </lineage>
</organism>
<feature type="domain" description="Cytochrome b561 bacterial/Ni-hydrogenase" evidence="13">
    <location>
        <begin position="10"/>
        <end position="176"/>
    </location>
</feature>
<dbReference type="InterPro" id="IPR016174">
    <property type="entry name" value="Di-haem_cyt_TM"/>
</dbReference>
<feature type="transmembrane region" description="Helical" evidence="12">
    <location>
        <begin position="48"/>
        <end position="65"/>
    </location>
</feature>
<dbReference type="Pfam" id="PF01292">
    <property type="entry name" value="Ni_hydr_CYTB"/>
    <property type="match status" value="1"/>
</dbReference>
<evidence type="ECO:0000256" key="8">
    <source>
        <dbReference type="ARBA" id="ARBA00022989"/>
    </source>
</evidence>
<dbReference type="RefSeq" id="WP_232064899.1">
    <property type="nucleotide sequence ID" value="NZ_AP022569.1"/>
</dbReference>
<dbReference type="GO" id="GO:0005886">
    <property type="term" value="C:plasma membrane"/>
    <property type="evidence" value="ECO:0007669"/>
    <property type="project" value="UniProtKB-SubCell"/>
</dbReference>
<dbReference type="KEGG" id="mcoo:MCOO_13010"/>
<dbReference type="GO" id="GO:0022904">
    <property type="term" value="P:respiratory electron transport chain"/>
    <property type="evidence" value="ECO:0007669"/>
    <property type="project" value="InterPro"/>
</dbReference>
<keyword evidence="4" id="KW-0349">Heme</keyword>
<proteinExistence type="inferred from homology"/>
<gene>
    <name evidence="14" type="ORF">MCOO_13010</name>
</gene>
<name>A0A7I7KUB7_9MYCO</name>
<keyword evidence="10 12" id="KW-0472">Membrane</keyword>
<dbReference type="Gene3D" id="1.20.950.20">
    <property type="entry name" value="Transmembrane di-heme cytochromes, Chain C"/>
    <property type="match status" value="1"/>
</dbReference>
<keyword evidence="5 12" id="KW-0812">Transmembrane</keyword>